<keyword evidence="5 7" id="KW-1133">Transmembrane helix</keyword>
<feature type="region of interest" description="Disordered" evidence="8">
    <location>
        <begin position="1"/>
        <end position="53"/>
    </location>
</feature>
<keyword evidence="11" id="KW-1185">Reference proteome</keyword>
<dbReference type="GO" id="GO:0055085">
    <property type="term" value="P:transmembrane transport"/>
    <property type="evidence" value="ECO:0007669"/>
    <property type="project" value="InterPro"/>
</dbReference>
<dbReference type="InterPro" id="IPR051393">
    <property type="entry name" value="ABC_transporter_permease"/>
</dbReference>
<evidence type="ECO:0000259" key="9">
    <source>
        <dbReference type="PROSITE" id="PS50928"/>
    </source>
</evidence>
<evidence type="ECO:0000256" key="2">
    <source>
        <dbReference type="ARBA" id="ARBA00022448"/>
    </source>
</evidence>
<accession>A0A1G6HL06</accession>
<dbReference type="PROSITE" id="PS50928">
    <property type="entry name" value="ABC_TM1"/>
    <property type="match status" value="1"/>
</dbReference>
<evidence type="ECO:0000256" key="6">
    <source>
        <dbReference type="ARBA" id="ARBA00023136"/>
    </source>
</evidence>
<comment type="similarity">
    <text evidence="7">Belongs to the binding-protein-dependent transport system permease family.</text>
</comment>
<feature type="domain" description="ABC transmembrane type-1" evidence="9">
    <location>
        <begin position="121"/>
        <end position="331"/>
    </location>
</feature>
<sequence>MPSAPLEPVRTLTDAPRTAEASLSGRQTAPTPPTAPAAVAPVDHRHTHRPTHRRRRRLVQALTGYAFLAPSLIGVGLFLVVPVIAAVVISFQDWDLISPATWVGWDNYVEVLRSPQVRNSLLVTIAFTVMVIPTQTGLGLFCAVLLHKKLPGSTFFRIVFAIPWICAPLTLGIVWKWIFAPTDGALNALLGVRIEWLSSLTLALPAVAAVNVWTHVGYVTLFFLAGLAAVPQDLQNAARLDGASETRLFWAVTVPLLRPTTFFVLATGIIGTFQAFDSIYAMTGGGPGVPGRTDVLAARIYYDAFESLDMGRAATLSVLLMILLVVLTVAQQRYFRRRITYDLS</sequence>
<evidence type="ECO:0000256" key="7">
    <source>
        <dbReference type="RuleBase" id="RU363032"/>
    </source>
</evidence>
<protein>
    <submittedName>
        <fullName evidence="10">Carbohydrate ABC transporter membrane protein 1, CUT1 family</fullName>
    </submittedName>
</protein>
<dbReference type="EMBL" id="FMYH01000001">
    <property type="protein sequence ID" value="SDB94585.1"/>
    <property type="molecule type" value="Genomic_DNA"/>
</dbReference>
<evidence type="ECO:0000313" key="10">
    <source>
        <dbReference type="EMBL" id="SDB94585.1"/>
    </source>
</evidence>
<dbReference type="AlphaFoldDB" id="A0A1G6HL06"/>
<dbReference type="SUPFAM" id="SSF161098">
    <property type="entry name" value="MetI-like"/>
    <property type="match status" value="1"/>
</dbReference>
<dbReference type="PANTHER" id="PTHR30193:SF37">
    <property type="entry name" value="INNER MEMBRANE ABC TRANSPORTER PERMEASE PROTEIN YCJO"/>
    <property type="match status" value="1"/>
</dbReference>
<feature type="transmembrane region" description="Helical" evidence="7">
    <location>
        <begin position="62"/>
        <end position="89"/>
    </location>
</feature>
<dbReference type="InterPro" id="IPR000515">
    <property type="entry name" value="MetI-like"/>
</dbReference>
<gene>
    <name evidence="10" type="ORF">SAMN05216410_1102</name>
</gene>
<keyword evidence="2 7" id="KW-0813">Transport</keyword>
<evidence type="ECO:0000256" key="5">
    <source>
        <dbReference type="ARBA" id="ARBA00022989"/>
    </source>
</evidence>
<keyword evidence="6 7" id="KW-0472">Membrane</keyword>
<dbReference type="InterPro" id="IPR035906">
    <property type="entry name" value="MetI-like_sf"/>
</dbReference>
<keyword evidence="3" id="KW-1003">Cell membrane</keyword>
<dbReference type="Proteomes" id="UP000199039">
    <property type="component" value="Unassembled WGS sequence"/>
</dbReference>
<feature type="transmembrane region" description="Helical" evidence="7">
    <location>
        <begin position="121"/>
        <end position="146"/>
    </location>
</feature>
<evidence type="ECO:0000313" key="11">
    <source>
        <dbReference type="Proteomes" id="UP000199039"/>
    </source>
</evidence>
<dbReference type="OrthoDB" id="145927at2"/>
<name>A0A1G6HL06_9MICO</name>
<feature type="transmembrane region" description="Helical" evidence="7">
    <location>
        <begin position="158"/>
        <end position="180"/>
    </location>
</feature>
<keyword evidence="4 7" id="KW-0812">Transmembrane</keyword>
<organism evidence="10 11">
    <name type="scientific">Sanguibacter gelidistatuariae</name>
    <dbReference type="NCBI Taxonomy" id="1814289"/>
    <lineage>
        <taxon>Bacteria</taxon>
        <taxon>Bacillati</taxon>
        <taxon>Actinomycetota</taxon>
        <taxon>Actinomycetes</taxon>
        <taxon>Micrococcales</taxon>
        <taxon>Sanguibacteraceae</taxon>
        <taxon>Sanguibacter</taxon>
    </lineage>
</organism>
<evidence type="ECO:0000256" key="3">
    <source>
        <dbReference type="ARBA" id="ARBA00022475"/>
    </source>
</evidence>
<feature type="transmembrane region" description="Helical" evidence="7">
    <location>
        <begin position="310"/>
        <end position="330"/>
    </location>
</feature>
<dbReference type="Gene3D" id="1.10.3720.10">
    <property type="entry name" value="MetI-like"/>
    <property type="match status" value="1"/>
</dbReference>
<reference evidence="10 11" key="1">
    <citation type="submission" date="2016-09" db="EMBL/GenBank/DDBJ databases">
        <authorList>
            <person name="Capua I."/>
            <person name="De Benedictis P."/>
            <person name="Joannis T."/>
            <person name="Lombin L.H."/>
            <person name="Cattoli G."/>
        </authorList>
    </citation>
    <scope>NUCLEOTIDE SEQUENCE [LARGE SCALE GENOMIC DNA]</scope>
    <source>
        <strain evidence="10 11">ISLP-3</strain>
    </source>
</reference>
<dbReference type="PANTHER" id="PTHR30193">
    <property type="entry name" value="ABC TRANSPORTER PERMEASE PROTEIN"/>
    <property type="match status" value="1"/>
</dbReference>
<evidence type="ECO:0000256" key="4">
    <source>
        <dbReference type="ARBA" id="ARBA00022692"/>
    </source>
</evidence>
<dbReference type="CDD" id="cd06261">
    <property type="entry name" value="TM_PBP2"/>
    <property type="match status" value="1"/>
</dbReference>
<evidence type="ECO:0000256" key="1">
    <source>
        <dbReference type="ARBA" id="ARBA00004651"/>
    </source>
</evidence>
<proteinExistence type="inferred from homology"/>
<evidence type="ECO:0000256" key="8">
    <source>
        <dbReference type="SAM" id="MobiDB-lite"/>
    </source>
</evidence>
<feature type="transmembrane region" description="Helical" evidence="7">
    <location>
        <begin position="248"/>
        <end position="273"/>
    </location>
</feature>
<comment type="subcellular location">
    <subcellularLocation>
        <location evidence="1 7">Cell membrane</location>
        <topology evidence="1 7">Multi-pass membrane protein</topology>
    </subcellularLocation>
</comment>
<dbReference type="RefSeq" id="WP_093181339.1">
    <property type="nucleotide sequence ID" value="NZ_FMYH01000001.1"/>
</dbReference>
<dbReference type="GO" id="GO:0005886">
    <property type="term" value="C:plasma membrane"/>
    <property type="evidence" value="ECO:0007669"/>
    <property type="project" value="UniProtKB-SubCell"/>
</dbReference>
<dbReference type="STRING" id="1814289.SAMN05216410_1102"/>
<dbReference type="Pfam" id="PF00528">
    <property type="entry name" value="BPD_transp_1"/>
    <property type="match status" value="1"/>
</dbReference>
<feature type="transmembrane region" description="Helical" evidence="7">
    <location>
        <begin position="200"/>
        <end position="227"/>
    </location>
</feature>